<dbReference type="RefSeq" id="WP_019678666.1">
    <property type="nucleotide sequence ID" value="NZ_ATAX01000024.1"/>
</dbReference>
<evidence type="ECO:0000259" key="4">
    <source>
        <dbReference type="Pfam" id="PF01656"/>
    </source>
</evidence>
<dbReference type="InterPro" id="IPR002586">
    <property type="entry name" value="CobQ/CobB/MinD/ParA_Nub-bd_dom"/>
</dbReference>
<sequence length="245" mass="26401">MSKIIAITSGKGGTGKSTVCAGLGYTLAKQGHRTLIIELDFGLRCLDIIFGVEDNIKYDLGDVLSGKKTALEAVAQIPMASNLNILCAPKTLTAVNAEQIVEICRSVKKYFEYIIIDTGAGINSHVFDIVEQANLILVISTPDPVCIRDASLMSDEFYNRGNKSQRLIINKISKRIIGSELISNLDEIIDKVGVQLIGVIPDDFKMTVATGKGTPIPTDSEALKAFDAISKRLGGEFVPLTVKTV</sequence>
<dbReference type="PANTHER" id="PTHR43384">
    <property type="entry name" value="SEPTUM SITE-DETERMINING PROTEIN MIND HOMOLOG, CHLOROPLASTIC-RELATED"/>
    <property type="match status" value="1"/>
</dbReference>
<dbReference type="GO" id="GO:0005829">
    <property type="term" value="C:cytosol"/>
    <property type="evidence" value="ECO:0007669"/>
    <property type="project" value="TreeGrafter"/>
</dbReference>
<dbReference type="PANTHER" id="PTHR43384:SF6">
    <property type="entry name" value="SEPTUM SITE-DETERMINING PROTEIN MIND HOMOLOG, CHLOROPLASTIC"/>
    <property type="match status" value="1"/>
</dbReference>
<comment type="caution">
    <text evidence="5">The sequence shown here is derived from an EMBL/GenBank/DDBJ whole genome shotgun (WGS) entry which is preliminary data.</text>
</comment>
<evidence type="ECO:0000256" key="3">
    <source>
        <dbReference type="PIRSR" id="PIRSR003092-1"/>
    </source>
</evidence>
<keyword evidence="1 3" id="KW-0547">Nucleotide-binding</keyword>
<dbReference type="InterPro" id="IPR027417">
    <property type="entry name" value="P-loop_NTPase"/>
</dbReference>
<keyword evidence="2 3" id="KW-0067">ATP-binding</keyword>
<evidence type="ECO:0000313" key="5">
    <source>
        <dbReference type="EMBL" id="EWM53691.1"/>
    </source>
</evidence>
<evidence type="ECO:0000313" key="6">
    <source>
        <dbReference type="Proteomes" id="UP000019365"/>
    </source>
</evidence>
<dbReference type="AlphaFoldDB" id="W7UEV9"/>
<name>W7UEV9_RUMFL</name>
<dbReference type="Proteomes" id="UP000019365">
    <property type="component" value="Unassembled WGS sequence"/>
</dbReference>
<accession>W7UEV9</accession>
<dbReference type="OrthoDB" id="9773088at2"/>
<dbReference type="GO" id="GO:0009898">
    <property type="term" value="C:cytoplasmic side of plasma membrane"/>
    <property type="evidence" value="ECO:0007669"/>
    <property type="project" value="TreeGrafter"/>
</dbReference>
<dbReference type="eggNOG" id="COG2894">
    <property type="taxonomic scope" value="Bacteria"/>
</dbReference>
<dbReference type="PIRSF" id="PIRSF003092">
    <property type="entry name" value="MinD"/>
    <property type="match status" value="1"/>
</dbReference>
<gene>
    <name evidence="5" type="ORF">RF007C_06415</name>
</gene>
<dbReference type="GO" id="GO:0051782">
    <property type="term" value="P:negative regulation of cell division"/>
    <property type="evidence" value="ECO:0007669"/>
    <property type="project" value="TreeGrafter"/>
</dbReference>
<feature type="domain" description="CobQ/CobB/MinD/ParA nucleotide binding" evidence="4">
    <location>
        <begin position="5"/>
        <end position="215"/>
    </location>
</feature>
<protein>
    <submittedName>
        <fullName evidence="5">Septum site-determining protein MinD</fullName>
    </submittedName>
</protein>
<dbReference type="GO" id="GO:0005524">
    <property type="term" value="F:ATP binding"/>
    <property type="evidence" value="ECO:0007669"/>
    <property type="project" value="UniProtKB-KW"/>
</dbReference>
<reference evidence="5 6" key="1">
    <citation type="journal article" date="2014" name="PLoS ONE">
        <title>Rumen cellulosomics: divergent fiber-degrading strategies revealed by comparative genome-wide analysis of six ruminococcal strains.</title>
        <authorList>
            <person name="Dassa B."/>
            <person name="Borovok I."/>
            <person name="Ruimy-Israeli V."/>
            <person name="Lamed R."/>
            <person name="Flint H.J."/>
            <person name="Duncan S.H."/>
            <person name="Henrissat B."/>
            <person name="Coutinho P."/>
            <person name="Morrison M."/>
            <person name="Mosoni P."/>
            <person name="Yeoman C.J."/>
            <person name="White B.A."/>
            <person name="Bayer E.A."/>
        </authorList>
    </citation>
    <scope>NUCLEOTIDE SEQUENCE [LARGE SCALE GENOMIC DNA]</scope>
    <source>
        <strain evidence="5 6">007c</strain>
    </source>
</reference>
<dbReference type="InterPro" id="IPR050625">
    <property type="entry name" value="ParA/MinD_ATPase"/>
</dbReference>
<feature type="binding site" evidence="3">
    <location>
        <begin position="11"/>
        <end position="18"/>
    </location>
    <ligand>
        <name>ATP</name>
        <dbReference type="ChEBI" id="CHEBI:30616"/>
    </ligand>
</feature>
<keyword evidence="6" id="KW-1185">Reference proteome</keyword>
<proteinExistence type="predicted"/>
<evidence type="ECO:0000256" key="1">
    <source>
        <dbReference type="ARBA" id="ARBA00022741"/>
    </source>
</evidence>
<organism evidence="5 6">
    <name type="scientific">Ruminococcus flavefaciens 007c</name>
    <dbReference type="NCBI Taxonomy" id="1341157"/>
    <lineage>
        <taxon>Bacteria</taxon>
        <taxon>Bacillati</taxon>
        <taxon>Bacillota</taxon>
        <taxon>Clostridia</taxon>
        <taxon>Eubacteriales</taxon>
        <taxon>Oscillospiraceae</taxon>
        <taxon>Ruminococcus</taxon>
    </lineage>
</organism>
<evidence type="ECO:0000256" key="2">
    <source>
        <dbReference type="ARBA" id="ARBA00022840"/>
    </source>
</evidence>
<dbReference type="GO" id="GO:0016887">
    <property type="term" value="F:ATP hydrolysis activity"/>
    <property type="evidence" value="ECO:0007669"/>
    <property type="project" value="TreeGrafter"/>
</dbReference>
<dbReference type="Pfam" id="PF01656">
    <property type="entry name" value="CbiA"/>
    <property type="match status" value="1"/>
</dbReference>
<dbReference type="Gene3D" id="3.40.50.300">
    <property type="entry name" value="P-loop containing nucleotide triphosphate hydrolases"/>
    <property type="match status" value="1"/>
</dbReference>
<dbReference type="EMBL" id="ATAX01000024">
    <property type="protein sequence ID" value="EWM53691.1"/>
    <property type="molecule type" value="Genomic_DNA"/>
</dbReference>
<dbReference type="InterPro" id="IPR025501">
    <property type="entry name" value="MinD_FleN"/>
</dbReference>
<dbReference type="PATRIC" id="fig|1341157.4.peg.1716"/>
<dbReference type="SUPFAM" id="SSF52540">
    <property type="entry name" value="P-loop containing nucleoside triphosphate hydrolases"/>
    <property type="match status" value="1"/>
</dbReference>